<comment type="caution">
    <text evidence="1">The sequence shown here is derived from an EMBL/GenBank/DDBJ whole genome shotgun (WGS) entry which is preliminary data.</text>
</comment>
<keyword evidence="2" id="KW-1185">Reference proteome</keyword>
<accession>A0A2A9F2B2</accession>
<gene>
    <name evidence="1" type="ORF">ATJ97_0055</name>
</gene>
<evidence type="ECO:0000313" key="1">
    <source>
        <dbReference type="EMBL" id="PFG45133.1"/>
    </source>
</evidence>
<dbReference type="RefSeq" id="WP_098482012.1">
    <property type="nucleotide sequence ID" value="NZ_PDJI01000001.1"/>
</dbReference>
<dbReference type="Proteomes" id="UP000222106">
    <property type="component" value="Unassembled WGS sequence"/>
</dbReference>
<reference evidence="1 2" key="1">
    <citation type="submission" date="2017-10" db="EMBL/GenBank/DDBJ databases">
        <title>Sequencing the genomes of 1000 actinobacteria strains.</title>
        <authorList>
            <person name="Klenk H.-P."/>
        </authorList>
    </citation>
    <scope>NUCLEOTIDE SEQUENCE [LARGE SCALE GENOMIC DNA]</scope>
    <source>
        <strain evidence="1 2">DSM 21838</strain>
    </source>
</reference>
<dbReference type="OrthoDB" id="3788054at2"/>
<name>A0A2A9F2B2_9MICO</name>
<dbReference type="EMBL" id="PDJI01000001">
    <property type="protein sequence ID" value="PFG45133.1"/>
    <property type="molecule type" value="Genomic_DNA"/>
</dbReference>
<dbReference type="AlphaFoldDB" id="A0A2A9F2B2"/>
<sequence>MAVYIDTEDPTSSPALECESVRAERWNGFVVPVTTARAFREFIAAWQAMDPNGTWSPTGVTVEPNTERLVYRDGDDNEDRWGLYGVTETGDGLYALDGWTWIEE</sequence>
<protein>
    <submittedName>
        <fullName evidence="1">Uncharacterized protein</fullName>
    </submittedName>
</protein>
<organism evidence="1 2">
    <name type="scientific">Georgenia soli</name>
    <dbReference type="NCBI Taxonomy" id="638953"/>
    <lineage>
        <taxon>Bacteria</taxon>
        <taxon>Bacillati</taxon>
        <taxon>Actinomycetota</taxon>
        <taxon>Actinomycetes</taxon>
        <taxon>Micrococcales</taxon>
        <taxon>Bogoriellaceae</taxon>
        <taxon>Georgenia</taxon>
    </lineage>
</organism>
<proteinExistence type="predicted"/>
<evidence type="ECO:0000313" key="2">
    <source>
        <dbReference type="Proteomes" id="UP000222106"/>
    </source>
</evidence>